<dbReference type="EMBL" id="SNYC01000005">
    <property type="protein sequence ID" value="TDQ08091.1"/>
    <property type="molecule type" value="Genomic_DNA"/>
</dbReference>
<dbReference type="Gene3D" id="3.40.50.2300">
    <property type="match status" value="2"/>
</dbReference>
<feature type="domain" description="HTH gntR-type" evidence="4">
    <location>
        <begin position="13"/>
        <end position="81"/>
    </location>
</feature>
<dbReference type="PANTHER" id="PTHR38445:SF10">
    <property type="entry name" value="GNTR-FAMILY TRANSCRIPTIONAL REGULATOR"/>
    <property type="match status" value="1"/>
</dbReference>
<comment type="caution">
    <text evidence="5">The sequence shown here is derived from an EMBL/GenBank/DDBJ whole genome shotgun (WGS) entry which is preliminary data.</text>
</comment>
<keyword evidence="1" id="KW-0805">Transcription regulation</keyword>
<dbReference type="RefSeq" id="WP_133576500.1">
    <property type="nucleotide sequence ID" value="NZ_SNYC01000005.1"/>
</dbReference>
<reference evidence="5 6" key="1">
    <citation type="submission" date="2019-03" db="EMBL/GenBank/DDBJ databases">
        <title>Genomic Encyclopedia of Archaeal and Bacterial Type Strains, Phase II (KMG-II): from individual species to whole genera.</title>
        <authorList>
            <person name="Goeker M."/>
        </authorList>
    </citation>
    <scope>NUCLEOTIDE SEQUENCE [LARGE SCALE GENOMIC DNA]</scope>
    <source>
        <strain evidence="5 6">DSM 19035</strain>
    </source>
</reference>
<dbReference type="InterPro" id="IPR036390">
    <property type="entry name" value="WH_DNA-bd_sf"/>
</dbReference>
<evidence type="ECO:0000313" key="5">
    <source>
        <dbReference type="EMBL" id="TDQ08091.1"/>
    </source>
</evidence>
<dbReference type="InterPro" id="IPR036388">
    <property type="entry name" value="WH-like_DNA-bd_sf"/>
</dbReference>
<dbReference type="OrthoDB" id="742238at2"/>
<dbReference type="InterPro" id="IPR000524">
    <property type="entry name" value="Tscrpt_reg_HTH_GntR"/>
</dbReference>
<dbReference type="AlphaFoldDB" id="A0A4R6SUK5"/>
<dbReference type="SUPFAM" id="SSF53822">
    <property type="entry name" value="Periplasmic binding protein-like I"/>
    <property type="match status" value="1"/>
</dbReference>
<proteinExistence type="predicted"/>
<evidence type="ECO:0000256" key="3">
    <source>
        <dbReference type="ARBA" id="ARBA00023163"/>
    </source>
</evidence>
<dbReference type="InterPro" id="IPR028082">
    <property type="entry name" value="Peripla_BP_I"/>
</dbReference>
<dbReference type="CDD" id="cd07377">
    <property type="entry name" value="WHTH_GntR"/>
    <property type="match status" value="1"/>
</dbReference>
<evidence type="ECO:0000259" key="4">
    <source>
        <dbReference type="PROSITE" id="PS50949"/>
    </source>
</evidence>
<evidence type="ECO:0000256" key="2">
    <source>
        <dbReference type="ARBA" id="ARBA00023125"/>
    </source>
</evidence>
<dbReference type="PANTHER" id="PTHR38445">
    <property type="entry name" value="HTH-TYPE TRANSCRIPTIONAL REPRESSOR YTRA"/>
    <property type="match status" value="1"/>
</dbReference>
<evidence type="ECO:0000256" key="1">
    <source>
        <dbReference type="ARBA" id="ARBA00023015"/>
    </source>
</evidence>
<dbReference type="Gene3D" id="1.10.10.10">
    <property type="entry name" value="Winged helix-like DNA-binding domain superfamily/Winged helix DNA-binding domain"/>
    <property type="match status" value="1"/>
</dbReference>
<protein>
    <submittedName>
        <fullName evidence="5">Regulatory GntR family protein</fullName>
    </submittedName>
</protein>
<accession>A0A4R6SUK5</accession>
<dbReference type="GO" id="GO:0003700">
    <property type="term" value="F:DNA-binding transcription factor activity"/>
    <property type="evidence" value="ECO:0007669"/>
    <property type="project" value="InterPro"/>
</dbReference>
<dbReference type="GO" id="GO:0003677">
    <property type="term" value="F:DNA binding"/>
    <property type="evidence" value="ECO:0007669"/>
    <property type="project" value="UniProtKB-KW"/>
</dbReference>
<sequence>MPYEIFIDKHSKVAKHQQMARSIMIDIEAGILPVNSCLPSIREFSKNHKIAKETVENGYNLLRSQGYIVSVAGKGFYVVRGALKEIRVLMILNELNDYKKEVYESFVHGLGQNSKVDIQIFHNSIEIFKDIIEANRDLYHYFVVMPQGLKGNQSSAYVHLLNTVTASKLVVLDEQVQLEREVINVYQDFEHDIFDALMNGKDAFDKYDAVNLILAEQSNQSIEIVSGIRAFCHSQNKEFILTEDISDVVMKEGTAYIVLTDDELGIAVKKIKTSKLIMGHDIGLLSFNETAWKELLGITVVSTDFAAMGRTAAELLLKKDRSTVKNKFIFYSRQSL</sequence>
<keyword evidence="2" id="KW-0238">DNA-binding</keyword>
<keyword evidence="6" id="KW-1185">Reference proteome</keyword>
<name>A0A4R6SUK5_9SPHI</name>
<gene>
    <name evidence="5" type="ORF">ATK78_2593</name>
</gene>
<evidence type="ECO:0000313" key="6">
    <source>
        <dbReference type="Proteomes" id="UP000295620"/>
    </source>
</evidence>
<organism evidence="5 6">
    <name type="scientific">Pedobacter metabolipauper</name>
    <dbReference type="NCBI Taxonomy" id="425513"/>
    <lineage>
        <taxon>Bacteria</taxon>
        <taxon>Pseudomonadati</taxon>
        <taxon>Bacteroidota</taxon>
        <taxon>Sphingobacteriia</taxon>
        <taxon>Sphingobacteriales</taxon>
        <taxon>Sphingobacteriaceae</taxon>
        <taxon>Pedobacter</taxon>
    </lineage>
</organism>
<dbReference type="SUPFAM" id="SSF46785">
    <property type="entry name" value="Winged helix' DNA-binding domain"/>
    <property type="match status" value="1"/>
</dbReference>
<dbReference type="PROSITE" id="PS50949">
    <property type="entry name" value="HTH_GNTR"/>
    <property type="match status" value="1"/>
</dbReference>
<dbReference type="Proteomes" id="UP000295620">
    <property type="component" value="Unassembled WGS sequence"/>
</dbReference>
<keyword evidence="3" id="KW-0804">Transcription</keyword>